<protein>
    <submittedName>
        <fullName evidence="1">Uncharacterized protein</fullName>
    </submittedName>
</protein>
<evidence type="ECO:0000313" key="2">
    <source>
        <dbReference type="Proteomes" id="UP000198888"/>
    </source>
</evidence>
<dbReference type="Proteomes" id="UP000198888">
    <property type="component" value="Unassembled WGS sequence"/>
</dbReference>
<gene>
    <name evidence="1" type="ORF">SAMN05444271_11424</name>
</gene>
<dbReference type="STRING" id="1073996.SAMN05444271_11424"/>
<accession>A0A1H6UX64</accession>
<dbReference type="KEGG" id="hae:halTADL_0768"/>
<keyword evidence="2" id="KW-1185">Reference proteome</keyword>
<organism evidence="1 2">
    <name type="scientific">Halohasta litchfieldiae</name>
    <dbReference type="NCBI Taxonomy" id="1073996"/>
    <lineage>
        <taxon>Archaea</taxon>
        <taxon>Methanobacteriati</taxon>
        <taxon>Methanobacteriota</taxon>
        <taxon>Stenosarchaea group</taxon>
        <taxon>Halobacteria</taxon>
        <taxon>Halobacteriales</taxon>
        <taxon>Haloferacaceae</taxon>
        <taxon>Halohasta</taxon>
    </lineage>
</organism>
<dbReference type="Gene3D" id="2.40.10.10">
    <property type="entry name" value="Trypsin-like serine proteases"/>
    <property type="match status" value="2"/>
</dbReference>
<dbReference type="InterPro" id="IPR009003">
    <property type="entry name" value="Peptidase_S1_PA"/>
</dbReference>
<accession>A0A2H4PZL2</accession>
<proteinExistence type="predicted"/>
<dbReference type="PROSITE" id="PS51318">
    <property type="entry name" value="TAT"/>
    <property type="match status" value="1"/>
</dbReference>
<sequence length="412" mass="43973">MCNYLMMNRRNFLRACTVSGLLPGGVAASIHGASAHQADGTATTGSESATVPVERGRRVVNQAQYDDGTIPDTPPSYNSETVAVDSQTVDEITAGRELSAELLGRLNELAGTQLDFDSSTHTVSVSRQSTADGLRLFVDCPPGTNTGRIDSTVERIIDQLGSESLESRLPDHVETVDIQVRNRPTERLEVDCQRSFGRFADAKYRTNGIAMGAAARSETVGKIASTGFRGLRNGRGVIVTTAHTFETNKDQPPAELRGAELYQSRRPHSVGRCHAIDGRVDAAAVAVDTDSYPSRYLAAPGGNSYNDEPIVGTASWSVLEAYHAEGRPIYKQGAVSGRCEGRITELSESDSGYRELGVDIHSAGGDSGGPYFISTDEGLLVAGIHKGVRSVGSQRRAVFVGSILDSLGISFY</sequence>
<dbReference type="SUPFAM" id="SSF50494">
    <property type="entry name" value="Trypsin-like serine proteases"/>
    <property type="match status" value="1"/>
</dbReference>
<reference evidence="1 2" key="1">
    <citation type="submission" date="2016-10" db="EMBL/GenBank/DDBJ databases">
        <authorList>
            <person name="de Groot N.N."/>
        </authorList>
    </citation>
    <scope>NUCLEOTIDE SEQUENCE [LARGE SCALE GENOMIC DNA]</scope>
    <source>
        <strain evidence="1 2">DSM 22187</strain>
    </source>
</reference>
<evidence type="ECO:0000313" key="1">
    <source>
        <dbReference type="EMBL" id="SEI97013.1"/>
    </source>
</evidence>
<dbReference type="AlphaFoldDB" id="A0A1H6UX64"/>
<dbReference type="EMBL" id="FNYR01000014">
    <property type="protein sequence ID" value="SEI97013.1"/>
    <property type="molecule type" value="Genomic_DNA"/>
</dbReference>
<dbReference type="InterPro" id="IPR006311">
    <property type="entry name" value="TAT_signal"/>
</dbReference>
<dbReference type="InterPro" id="IPR043504">
    <property type="entry name" value="Peptidase_S1_PA_chymotrypsin"/>
</dbReference>
<name>A0A1H6UX64_9EURY</name>